<keyword evidence="2" id="KW-0732">Signal</keyword>
<keyword evidence="4" id="KW-1185">Reference proteome</keyword>
<proteinExistence type="predicted"/>
<feature type="chain" id="PRO_5046813406" evidence="2">
    <location>
        <begin position="19"/>
        <end position="111"/>
    </location>
</feature>
<evidence type="ECO:0000313" key="4">
    <source>
        <dbReference type="Proteomes" id="UP001600888"/>
    </source>
</evidence>
<accession>A0ABR4DXX8</accession>
<feature type="signal peptide" evidence="2">
    <location>
        <begin position="1"/>
        <end position="18"/>
    </location>
</feature>
<gene>
    <name evidence="3" type="ORF">FJTKL_02570</name>
</gene>
<evidence type="ECO:0000256" key="1">
    <source>
        <dbReference type="SAM" id="MobiDB-lite"/>
    </source>
</evidence>
<feature type="region of interest" description="Disordered" evidence="1">
    <location>
        <begin position="18"/>
        <end position="44"/>
    </location>
</feature>
<dbReference type="Proteomes" id="UP001600888">
    <property type="component" value="Unassembled WGS sequence"/>
</dbReference>
<name>A0ABR4DXX8_9PEZI</name>
<organism evidence="3 4">
    <name type="scientific">Diaporthe vaccinii</name>
    <dbReference type="NCBI Taxonomy" id="105482"/>
    <lineage>
        <taxon>Eukaryota</taxon>
        <taxon>Fungi</taxon>
        <taxon>Dikarya</taxon>
        <taxon>Ascomycota</taxon>
        <taxon>Pezizomycotina</taxon>
        <taxon>Sordariomycetes</taxon>
        <taxon>Sordariomycetidae</taxon>
        <taxon>Diaporthales</taxon>
        <taxon>Diaporthaceae</taxon>
        <taxon>Diaporthe</taxon>
        <taxon>Diaporthe eres species complex</taxon>
    </lineage>
</organism>
<comment type="caution">
    <text evidence="3">The sequence shown here is derived from an EMBL/GenBank/DDBJ whole genome shotgun (WGS) entry which is preliminary data.</text>
</comment>
<protein>
    <submittedName>
        <fullName evidence="3">Uncharacterized protein</fullName>
    </submittedName>
</protein>
<evidence type="ECO:0000256" key="2">
    <source>
        <dbReference type="SAM" id="SignalP"/>
    </source>
</evidence>
<sequence>MQFTTFFTLLAVGYGAMAQTPTDPNQSSESPTVSPTPPKEPGTSFFCQTSDFKTLDNSEGICGAAGGKFSNLKGCCIDTAASGAESSYTQGCSDNGGTVMKLDSGSCDLAA</sequence>
<reference evidence="3 4" key="1">
    <citation type="submission" date="2024-03" db="EMBL/GenBank/DDBJ databases">
        <title>A high-quality draft genome sequence of Diaporthe vaccinii, a causative agent of upright dieback and viscid rot disease in cranberry plants.</title>
        <authorList>
            <person name="Sarrasin M."/>
            <person name="Lang B.F."/>
            <person name="Burger G."/>
        </authorList>
    </citation>
    <scope>NUCLEOTIDE SEQUENCE [LARGE SCALE GENOMIC DNA]</scope>
    <source>
        <strain evidence="3 4">IS7</strain>
    </source>
</reference>
<dbReference type="EMBL" id="JBAWTH010000143">
    <property type="protein sequence ID" value="KAL2275029.1"/>
    <property type="molecule type" value="Genomic_DNA"/>
</dbReference>
<evidence type="ECO:0000313" key="3">
    <source>
        <dbReference type="EMBL" id="KAL2275029.1"/>
    </source>
</evidence>